<evidence type="ECO:0000256" key="1">
    <source>
        <dbReference type="SAM" id="SignalP"/>
    </source>
</evidence>
<keyword evidence="1" id="KW-0732">Signal</keyword>
<dbReference type="EMBL" id="PTJD01000002">
    <property type="protein sequence ID" value="PPK98109.1"/>
    <property type="molecule type" value="Genomic_DNA"/>
</dbReference>
<feature type="chain" id="PRO_5015622021" description="Lipoprotein" evidence="1">
    <location>
        <begin position="30"/>
        <end position="68"/>
    </location>
</feature>
<protein>
    <recommendedName>
        <fullName evidence="4">Lipoprotein</fullName>
    </recommendedName>
</protein>
<reference evidence="2 3" key="1">
    <citation type="submission" date="2018-02" db="EMBL/GenBank/DDBJ databases">
        <title>Genomic Encyclopedia of Archaeal and Bacterial Type Strains, Phase II (KMG-II): from individual species to whole genera.</title>
        <authorList>
            <person name="Goeker M."/>
        </authorList>
    </citation>
    <scope>NUCLEOTIDE SEQUENCE [LARGE SCALE GENOMIC DNA]</scope>
    <source>
        <strain evidence="2 3">DSM 22857</strain>
    </source>
</reference>
<evidence type="ECO:0000313" key="3">
    <source>
        <dbReference type="Proteomes" id="UP000239485"/>
    </source>
</evidence>
<accession>A0A2S6IV92</accession>
<organism evidence="2 3">
    <name type="scientific">Kineococcus xinjiangensis</name>
    <dbReference type="NCBI Taxonomy" id="512762"/>
    <lineage>
        <taxon>Bacteria</taxon>
        <taxon>Bacillati</taxon>
        <taxon>Actinomycetota</taxon>
        <taxon>Actinomycetes</taxon>
        <taxon>Kineosporiales</taxon>
        <taxon>Kineosporiaceae</taxon>
        <taxon>Kineococcus</taxon>
    </lineage>
</organism>
<comment type="caution">
    <text evidence="2">The sequence shown here is derived from an EMBL/GenBank/DDBJ whole genome shotgun (WGS) entry which is preliminary data.</text>
</comment>
<sequence length="68" mass="6840">MERTPQQIVRARAAAALLVLAVASACAWAAWSAVHGTADAGIFSAAVVLACGGPGGTPRHRKGRRSGS</sequence>
<feature type="signal peptide" evidence="1">
    <location>
        <begin position="1"/>
        <end position="29"/>
    </location>
</feature>
<dbReference type="AlphaFoldDB" id="A0A2S6IV92"/>
<gene>
    <name evidence="2" type="ORF">CLV92_102262</name>
</gene>
<name>A0A2S6IV92_9ACTN</name>
<dbReference type="Proteomes" id="UP000239485">
    <property type="component" value="Unassembled WGS sequence"/>
</dbReference>
<proteinExistence type="predicted"/>
<evidence type="ECO:0000313" key="2">
    <source>
        <dbReference type="EMBL" id="PPK98109.1"/>
    </source>
</evidence>
<evidence type="ECO:0008006" key="4">
    <source>
        <dbReference type="Google" id="ProtNLM"/>
    </source>
</evidence>
<keyword evidence="3" id="KW-1185">Reference proteome</keyword>
<dbReference type="PROSITE" id="PS51257">
    <property type="entry name" value="PROKAR_LIPOPROTEIN"/>
    <property type="match status" value="1"/>
</dbReference>